<name>A0A4V5ZPJ1_9EURY</name>
<evidence type="ECO:0000313" key="3">
    <source>
        <dbReference type="Proteomes" id="UP000308037"/>
    </source>
</evidence>
<evidence type="ECO:0000313" key="2">
    <source>
        <dbReference type="EMBL" id="TKR27983.1"/>
    </source>
</evidence>
<protein>
    <submittedName>
        <fullName evidence="2">Uncharacterized protein</fullName>
    </submittedName>
</protein>
<dbReference type="EMBL" id="QKNX01000001">
    <property type="protein sequence ID" value="TKR27983.1"/>
    <property type="molecule type" value="Genomic_DNA"/>
</dbReference>
<evidence type="ECO:0000256" key="1">
    <source>
        <dbReference type="SAM" id="MobiDB-lite"/>
    </source>
</evidence>
<comment type="caution">
    <text evidence="2">The sequence shown here is derived from an EMBL/GenBank/DDBJ whole genome shotgun (WGS) entry which is preliminary data.</text>
</comment>
<accession>A0A4V5ZPJ1</accession>
<organism evidence="2 3">
    <name type="scientific">Natronomonas salsuginis</name>
    <dbReference type="NCBI Taxonomy" id="2217661"/>
    <lineage>
        <taxon>Archaea</taxon>
        <taxon>Methanobacteriati</taxon>
        <taxon>Methanobacteriota</taxon>
        <taxon>Stenosarchaea group</taxon>
        <taxon>Halobacteria</taxon>
        <taxon>Halobacteriales</taxon>
        <taxon>Natronomonadaceae</taxon>
        <taxon>Natronomonas</taxon>
    </lineage>
</organism>
<proteinExistence type="predicted"/>
<dbReference type="OrthoDB" id="351156at2157"/>
<keyword evidence="3" id="KW-1185">Reference proteome</keyword>
<dbReference type="RefSeq" id="WP_137275283.1">
    <property type="nucleotide sequence ID" value="NZ_QKNX01000001.1"/>
</dbReference>
<reference evidence="2 3" key="1">
    <citation type="submission" date="2019-04" db="EMBL/GenBank/DDBJ databases">
        <title>Natronomonas sp. F20-122 a newhaloarchaeon isolated from a saline saltern of Isla Bacuta, Huelva, Spain.</title>
        <authorList>
            <person name="Duran-Viseras A."/>
            <person name="Sanchez-Porro C."/>
            <person name="Ventosa A."/>
        </authorList>
    </citation>
    <scope>NUCLEOTIDE SEQUENCE [LARGE SCALE GENOMIC DNA]</scope>
    <source>
        <strain evidence="2 3">F20-122</strain>
    </source>
</reference>
<dbReference type="AlphaFoldDB" id="A0A4V5ZPJ1"/>
<dbReference type="Proteomes" id="UP000308037">
    <property type="component" value="Unassembled WGS sequence"/>
</dbReference>
<dbReference type="Pfam" id="PF19110">
    <property type="entry name" value="DUF5797"/>
    <property type="match status" value="1"/>
</dbReference>
<feature type="region of interest" description="Disordered" evidence="1">
    <location>
        <begin position="1"/>
        <end position="24"/>
    </location>
</feature>
<gene>
    <name evidence="2" type="ORF">DM868_02570</name>
</gene>
<dbReference type="InterPro" id="IPR043815">
    <property type="entry name" value="DUF5797"/>
</dbReference>
<sequence>MESDPVELSEGQSNNSDSWPDCPLDQEELDRLQDIIELAPTSNNELADQWGYESGSDVYQYLSTKLDEYYTRNAEKFIFPIEPCREIIKEMF</sequence>